<accession>A0A093V4R1</accession>
<dbReference type="AlphaFoldDB" id="A0A093V4R1"/>
<dbReference type="GO" id="GO:0005739">
    <property type="term" value="C:mitochondrion"/>
    <property type="evidence" value="ECO:0007669"/>
    <property type="project" value="UniProtKB-SubCell"/>
</dbReference>
<proteinExistence type="inferred from homology"/>
<dbReference type="GO" id="GO:0016884">
    <property type="term" value="F:carbon-nitrogen ligase activity, with glutamine as amido-N-donor"/>
    <property type="evidence" value="ECO:0007669"/>
    <property type="project" value="UniProtKB-UniRule"/>
</dbReference>
<reference evidence="2" key="1">
    <citation type="journal article" date="2014" name="PLoS Genet.">
        <title>Signature Gene Expression Reveals Novel Clues to the Molecular Mechanisms of Dimorphic Transition in Penicillium marneffei.</title>
        <authorList>
            <person name="Yang E."/>
            <person name="Wang G."/>
            <person name="Cai J."/>
            <person name="Woo P.C."/>
            <person name="Lau S.K."/>
            <person name="Yuen K.-Y."/>
            <person name="Chow W.-N."/>
            <person name="Lin X."/>
        </authorList>
    </citation>
    <scope>NUCLEOTIDE SEQUENCE [LARGE SCALE GENOMIC DNA]</scope>
    <source>
        <strain evidence="2">PM1</strain>
    </source>
</reference>
<sequence length="180" mass="19424">MFTAIRFSSCVGMRTVRWNSTSSSVPPLMAKLRSDLKDAMRAKDTPRLNVLRALISETNNAAKTASPIATDLQLLSLIKKKIAASKDAAEQFLNANRSDLKEKEDAQITIFEEYAGQVQTMTAEDIKAAVTSTISQLGTDAKLNVGVVLKNIFAPGGALDGKPAEKSEVAQIVKELLSKN</sequence>
<dbReference type="EMBL" id="JPOX01000016">
    <property type="protein sequence ID" value="KFX47171.1"/>
    <property type="molecule type" value="Genomic_DNA"/>
</dbReference>
<comment type="caution">
    <text evidence="2">The sequence shown here is derived from an EMBL/GenBank/DDBJ whole genome shotgun (WGS) entry which is preliminary data.</text>
</comment>
<dbReference type="InterPro" id="IPR042184">
    <property type="entry name" value="YqeY/Aim41_N"/>
</dbReference>
<dbReference type="Gene3D" id="1.10.1510.10">
    <property type="entry name" value="Uncharacterised protein YqeY/AIM41 PF09424, N-terminal domain"/>
    <property type="match status" value="1"/>
</dbReference>
<dbReference type="Pfam" id="PF09424">
    <property type="entry name" value="YqeY"/>
    <property type="match status" value="1"/>
</dbReference>
<gene>
    <name evidence="1" type="primary">AIM41</name>
    <name evidence="2" type="ORF">GQ26_0161960</name>
</gene>
<name>A0A093V4R1_TALMA</name>
<dbReference type="eggNOG" id="ENOG502SDB7">
    <property type="taxonomic scope" value="Eukaryota"/>
</dbReference>
<dbReference type="EMBL" id="JPOX01000016">
    <property type="protein sequence ID" value="KFX47170.1"/>
    <property type="molecule type" value="Genomic_DNA"/>
</dbReference>
<dbReference type="Gene3D" id="1.10.10.410">
    <property type="match status" value="1"/>
</dbReference>
<protein>
    <recommendedName>
        <fullName evidence="1">Altered inheritance of mitochondria protein 41</fullName>
    </recommendedName>
</protein>
<dbReference type="PANTHER" id="PTHR28055:SF1">
    <property type="entry name" value="ALTERED INHERITANCE OF MITOCHONDRIA PROTEIN 41, MITOCHONDRIAL"/>
    <property type="match status" value="1"/>
</dbReference>
<dbReference type="InterPro" id="IPR019004">
    <property type="entry name" value="YqeY/Aim41"/>
</dbReference>
<dbReference type="InterPro" id="IPR003789">
    <property type="entry name" value="Asn/Gln_tRNA_amidoTrase-B-like"/>
</dbReference>
<comment type="subcellular location">
    <subcellularLocation>
        <location evidence="1">Mitochondrion</location>
    </subcellularLocation>
</comment>
<keyword evidence="1" id="KW-0496">Mitochondrion</keyword>
<organism evidence="2">
    <name type="scientific">Talaromyces marneffei PM1</name>
    <dbReference type="NCBI Taxonomy" id="1077442"/>
    <lineage>
        <taxon>Eukaryota</taxon>
        <taxon>Fungi</taxon>
        <taxon>Dikarya</taxon>
        <taxon>Ascomycota</taxon>
        <taxon>Pezizomycotina</taxon>
        <taxon>Eurotiomycetes</taxon>
        <taxon>Eurotiomycetidae</taxon>
        <taxon>Eurotiales</taxon>
        <taxon>Trichocomaceae</taxon>
        <taxon>Talaromyces</taxon>
        <taxon>Talaromyces sect. Talaromyces</taxon>
    </lineage>
</organism>
<comment type="similarity">
    <text evidence="1">Belongs to the AIM41 family.</text>
</comment>
<dbReference type="InterPro" id="IPR023168">
    <property type="entry name" value="GatB_Yqey_C_2"/>
</dbReference>
<evidence type="ECO:0000256" key="1">
    <source>
        <dbReference type="RuleBase" id="RU365099"/>
    </source>
</evidence>
<dbReference type="SUPFAM" id="SSF89095">
    <property type="entry name" value="GatB/YqeY motif"/>
    <property type="match status" value="1"/>
</dbReference>
<evidence type="ECO:0000313" key="2">
    <source>
        <dbReference type="EMBL" id="KFX47170.1"/>
    </source>
</evidence>
<dbReference type="HOGENOM" id="CLU_079430_0_1_1"/>
<dbReference type="PANTHER" id="PTHR28055">
    <property type="entry name" value="ALTERED INHERITANCE OF MITOCHONDRIA PROTEIN 41, MITOCHONDRIAL"/>
    <property type="match status" value="1"/>
</dbReference>